<reference evidence="1" key="1">
    <citation type="submission" date="2018-05" db="EMBL/GenBank/DDBJ databases">
        <authorList>
            <person name="Lanie J.A."/>
            <person name="Ng W.-L."/>
            <person name="Kazmierczak K.M."/>
            <person name="Andrzejewski T.M."/>
            <person name="Davidsen T.M."/>
            <person name="Wayne K.J."/>
            <person name="Tettelin H."/>
            <person name="Glass J.I."/>
            <person name="Rusch D."/>
            <person name="Podicherti R."/>
            <person name="Tsui H.-C.T."/>
            <person name="Winkler M.E."/>
        </authorList>
    </citation>
    <scope>NUCLEOTIDE SEQUENCE</scope>
</reference>
<sequence>MKFLTLLLVTVFIFSNPVYAAKKY</sequence>
<dbReference type="EMBL" id="UINC01214178">
    <property type="protein sequence ID" value="SVE39290.1"/>
    <property type="molecule type" value="Genomic_DNA"/>
</dbReference>
<organism evidence="1">
    <name type="scientific">marine metagenome</name>
    <dbReference type="NCBI Taxonomy" id="408172"/>
    <lineage>
        <taxon>unclassified sequences</taxon>
        <taxon>metagenomes</taxon>
        <taxon>ecological metagenomes</taxon>
    </lineage>
</organism>
<gene>
    <name evidence="1" type="ORF">METZ01_LOCUS492144</name>
</gene>
<accession>A0A383D4R4</accession>
<evidence type="ECO:0000313" key="1">
    <source>
        <dbReference type="EMBL" id="SVE39290.1"/>
    </source>
</evidence>
<proteinExistence type="predicted"/>
<dbReference type="AlphaFoldDB" id="A0A383D4R4"/>
<name>A0A383D4R4_9ZZZZ</name>
<protein>
    <submittedName>
        <fullName evidence="1">Uncharacterized protein</fullName>
    </submittedName>
</protein>
<feature type="non-terminal residue" evidence="1">
    <location>
        <position position="24"/>
    </location>
</feature>